<proteinExistence type="predicted"/>
<name>A0ACB6Z7A0_THEGA</name>
<dbReference type="EMBL" id="MU118101">
    <property type="protein sequence ID" value="KAF9645173.1"/>
    <property type="molecule type" value="Genomic_DNA"/>
</dbReference>
<organism evidence="1 2">
    <name type="scientific">Thelephora ganbajun</name>
    <name type="common">Ganba fungus</name>
    <dbReference type="NCBI Taxonomy" id="370292"/>
    <lineage>
        <taxon>Eukaryota</taxon>
        <taxon>Fungi</taxon>
        <taxon>Dikarya</taxon>
        <taxon>Basidiomycota</taxon>
        <taxon>Agaricomycotina</taxon>
        <taxon>Agaricomycetes</taxon>
        <taxon>Thelephorales</taxon>
        <taxon>Thelephoraceae</taxon>
        <taxon>Thelephora</taxon>
    </lineage>
</organism>
<sequence length="297" mass="33480">MELDPIQGNSIQHAADIGGRNLRSPTSTITSREKGDSVAEEQPPELAQTDSDARIKYIQPNEIIRSEDNPVLSELTGVVTVKTSWPGIDRRSNRVDMDCDSAGQFRTVPHACSYEGVGEHPEVASDILFFPHEDNIQQYRWKTFAKVPPKKPEVRTLRFATFGVERKSLVGARNPRQLSRALVHSLLGWLSTYLSGHLHRDISLGNVLVTNEPVKRKKYEIFEESEDHVHSLQDRQVGKEITISCEQVKPEIVIKPDISDQCIAFVTGRDLTVSPKDYWTKGCRVTKPVTRFLEGHT</sequence>
<reference evidence="1" key="2">
    <citation type="journal article" date="2020" name="Nat. Commun.">
        <title>Large-scale genome sequencing of mycorrhizal fungi provides insights into the early evolution of symbiotic traits.</title>
        <authorList>
            <person name="Miyauchi S."/>
            <person name="Kiss E."/>
            <person name="Kuo A."/>
            <person name="Drula E."/>
            <person name="Kohler A."/>
            <person name="Sanchez-Garcia M."/>
            <person name="Morin E."/>
            <person name="Andreopoulos B."/>
            <person name="Barry K.W."/>
            <person name="Bonito G."/>
            <person name="Buee M."/>
            <person name="Carver A."/>
            <person name="Chen C."/>
            <person name="Cichocki N."/>
            <person name="Clum A."/>
            <person name="Culley D."/>
            <person name="Crous P.W."/>
            <person name="Fauchery L."/>
            <person name="Girlanda M."/>
            <person name="Hayes R.D."/>
            <person name="Keri Z."/>
            <person name="LaButti K."/>
            <person name="Lipzen A."/>
            <person name="Lombard V."/>
            <person name="Magnuson J."/>
            <person name="Maillard F."/>
            <person name="Murat C."/>
            <person name="Nolan M."/>
            <person name="Ohm R.A."/>
            <person name="Pangilinan J."/>
            <person name="Pereira M.F."/>
            <person name="Perotto S."/>
            <person name="Peter M."/>
            <person name="Pfister S."/>
            <person name="Riley R."/>
            <person name="Sitrit Y."/>
            <person name="Stielow J.B."/>
            <person name="Szollosi G."/>
            <person name="Zifcakova L."/>
            <person name="Stursova M."/>
            <person name="Spatafora J.W."/>
            <person name="Tedersoo L."/>
            <person name="Vaario L.M."/>
            <person name="Yamada A."/>
            <person name="Yan M."/>
            <person name="Wang P."/>
            <person name="Xu J."/>
            <person name="Bruns T."/>
            <person name="Baldrian P."/>
            <person name="Vilgalys R."/>
            <person name="Dunand C."/>
            <person name="Henrissat B."/>
            <person name="Grigoriev I.V."/>
            <person name="Hibbett D."/>
            <person name="Nagy L.G."/>
            <person name="Martin F.M."/>
        </authorList>
    </citation>
    <scope>NUCLEOTIDE SEQUENCE</scope>
    <source>
        <strain evidence="1">P2</strain>
    </source>
</reference>
<reference evidence="1" key="1">
    <citation type="submission" date="2019-10" db="EMBL/GenBank/DDBJ databases">
        <authorList>
            <consortium name="DOE Joint Genome Institute"/>
            <person name="Kuo A."/>
            <person name="Miyauchi S."/>
            <person name="Kiss E."/>
            <person name="Drula E."/>
            <person name="Kohler A."/>
            <person name="Sanchez-Garcia M."/>
            <person name="Andreopoulos B."/>
            <person name="Barry K.W."/>
            <person name="Bonito G."/>
            <person name="Buee M."/>
            <person name="Carver A."/>
            <person name="Chen C."/>
            <person name="Cichocki N."/>
            <person name="Clum A."/>
            <person name="Culley D."/>
            <person name="Crous P.W."/>
            <person name="Fauchery L."/>
            <person name="Girlanda M."/>
            <person name="Hayes R."/>
            <person name="Keri Z."/>
            <person name="Labutti K."/>
            <person name="Lipzen A."/>
            <person name="Lombard V."/>
            <person name="Magnuson J."/>
            <person name="Maillard F."/>
            <person name="Morin E."/>
            <person name="Murat C."/>
            <person name="Nolan M."/>
            <person name="Ohm R."/>
            <person name="Pangilinan J."/>
            <person name="Pereira M."/>
            <person name="Perotto S."/>
            <person name="Peter M."/>
            <person name="Riley R."/>
            <person name="Sitrit Y."/>
            <person name="Stielow B."/>
            <person name="Szollosi G."/>
            <person name="Zifcakova L."/>
            <person name="Stursova M."/>
            <person name="Spatafora J.W."/>
            <person name="Tedersoo L."/>
            <person name="Vaario L.-M."/>
            <person name="Yamada A."/>
            <person name="Yan M."/>
            <person name="Wang P."/>
            <person name="Xu J."/>
            <person name="Bruns T."/>
            <person name="Baldrian P."/>
            <person name="Vilgalys R."/>
            <person name="Henrissat B."/>
            <person name="Grigoriev I.V."/>
            <person name="Hibbett D."/>
            <person name="Nagy L.G."/>
            <person name="Martin F.M."/>
        </authorList>
    </citation>
    <scope>NUCLEOTIDE SEQUENCE</scope>
    <source>
        <strain evidence="1">P2</strain>
    </source>
</reference>
<evidence type="ECO:0000313" key="1">
    <source>
        <dbReference type="EMBL" id="KAF9645173.1"/>
    </source>
</evidence>
<comment type="caution">
    <text evidence="1">The sequence shown here is derived from an EMBL/GenBank/DDBJ whole genome shotgun (WGS) entry which is preliminary data.</text>
</comment>
<accession>A0ACB6Z7A0</accession>
<evidence type="ECO:0000313" key="2">
    <source>
        <dbReference type="Proteomes" id="UP000886501"/>
    </source>
</evidence>
<dbReference type="Proteomes" id="UP000886501">
    <property type="component" value="Unassembled WGS sequence"/>
</dbReference>
<keyword evidence="2" id="KW-1185">Reference proteome</keyword>
<gene>
    <name evidence="1" type="ORF">BDM02DRAFT_3189948</name>
</gene>
<protein>
    <submittedName>
        <fullName evidence="1">Uncharacterized protein</fullName>
    </submittedName>
</protein>